<feature type="domain" description="Glycosyl transferase family 1" evidence="1">
    <location>
        <begin position="212"/>
        <end position="378"/>
    </location>
</feature>
<dbReference type="Pfam" id="PF00534">
    <property type="entry name" value="Glycos_transf_1"/>
    <property type="match status" value="1"/>
</dbReference>
<evidence type="ECO:0000259" key="1">
    <source>
        <dbReference type="Pfam" id="PF00534"/>
    </source>
</evidence>
<reference evidence="3 4" key="1">
    <citation type="submission" date="2019-08" db="EMBL/GenBank/DDBJ databases">
        <title>Bacillus genomes from the desert of Cuatro Cienegas, Coahuila.</title>
        <authorList>
            <person name="Olmedo-Alvarez G."/>
        </authorList>
    </citation>
    <scope>NUCLEOTIDE SEQUENCE [LARGE SCALE GENOMIC DNA]</scope>
    <source>
        <strain evidence="3 4">CH108_3D</strain>
    </source>
</reference>
<feature type="domain" description="Glycosyltransferase subfamily 4-like N-terminal" evidence="2">
    <location>
        <begin position="50"/>
        <end position="207"/>
    </location>
</feature>
<evidence type="ECO:0000259" key="2">
    <source>
        <dbReference type="Pfam" id="PF13439"/>
    </source>
</evidence>
<evidence type="ECO:0000313" key="3">
    <source>
        <dbReference type="EMBL" id="TYS52468.1"/>
    </source>
</evidence>
<comment type="caution">
    <text evidence="3">The sequence shown here is derived from an EMBL/GenBank/DDBJ whole genome shotgun (WGS) entry which is preliminary data.</text>
</comment>
<organism evidence="3 4">
    <name type="scientific">Rossellomorea marisflavi</name>
    <dbReference type="NCBI Taxonomy" id="189381"/>
    <lineage>
        <taxon>Bacteria</taxon>
        <taxon>Bacillati</taxon>
        <taxon>Bacillota</taxon>
        <taxon>Bacilli</taxon>
        <taxon>Bacillales</taxon>
        <taxon>Bacillaceae</taxon>
        <taxon>Rossellomorea</taxon>
    </lineage>
</organism>
<gene>
    <name evidence="3" type="ORF">FZC83_16690</name>
</gene>
<dbReference type="Proteomes" id="UP000322997">
    <property type="component" value="Unassembled WGS sequence"/>
</dbReference>
<dbReference type="GO" id="GO:0016757">
    <property type="term" value="F:glycosyltransferase activity"/>
    <property type="evidence" value="ECO:0007669"/>
    <property type="project" value="InterPro"/>
</dbReference>
<name>A0A5D4RRM0_9BACI</name>
<dbReference type="SUPFAM" id="SSF53756">
    <property type="entry name" value="UDP-Glycosyltransferase/glycogen phosphorylase"/>
    <property type="match status" value="1"/>
</dbReference>
<dbReference type="Gene3D" id="3.40.50.2000">
    <property type="entry name" value="Glycogen Phosphorylase B"/>
    <property type="match status" value="2"/>
</dbReference>
<dbReference type="EMBL" id="VTEQ01000005">
    <property type="protein sequence ID" value="TYS52468.1"/>
    <property type="molecule type" value="Genomic_DNA"/>
</dbReference>
<protein>
    <submittedName>
        <fullName evidence="3">Glycosyltransferase family 4 protein</fullName>
    </submittedName>
</protein>
<dbReference type="InterPro" id="IPR001296">
    <property type="entry name" value="Glyco_trans_1"/>
</dbReference>
<dbReference type="CDD" id="cd03801">
    <property type="entry name" value="GT4_PimA-like"/>
    <property type="match status" value="1"/>
</dbReference>
<evidence type="ECO:0000313" key="4">
    <source>
        <dbReference type="Proteomes" id="UP000322997"/>
    </source>
</evidence>
<proteinExistence type="predicted"/>
<dbReference type="PANTHER" id="PTHR12526">
    <property type="entry name" value="GLYCOSYLTRANSFERASE"/>
    <property type="match status" value="1"/>
</dbReference>
<dbReference type="InterPro" id="IPR028098">
    <property type="entry name" value="Glyco_trans_4-like_N"/>
</dbReference>
<keyword evidence="3" id="KW-0808">Transferase</keyword>
<dbReference type="AlphaFoldDB" id="A0A5D4RRM0"/>
<accession>A0A5D4RRM0</accession>
<dbReference type="PANTHER" id="PTHR12526:SF638">
    <property type="entry name" value="SPORE COAT PROTEIN SA"/>
    <property type="match status" value="1"/>
</dbReference>
<sequence>MVLPSSQTAFTLEKDARAATIHHHRHEIQRITLGGPIVKILHLNAGNESGGGMFHILSLLNELNREEFFLGVFEKGEMYKRGVEQNIQLVNFNQKSKFDFTVVRKIGTFIGKHGIDMIHTHGARANCYAPFIRKRTGVKWVVTVHSDPRDDFMGQGITGKVFTKTNLNALKQADHFLAISERFKTILLDLGIPAEKITVILNGIDFDKPLSKPFEREELGVNEGDFVMLMVARLEAVKNHKLALTAIRNLIQHHHQTGIKLLIVGDGSEREELESFVKSNGLSSCVGFLGHRNDVERLYPLSDLVLLTSYSESFPLVLLEAARSNVPVITTDVGGVDLLIPSDDYGWIVPIDDEKSLTEKLLTAIELKRNERLREIGQKLRMHSRDNFSVEHFAKNVYNVYLRLLG</sequence>
<dbReference type="Pfam" id="PF13439">
    <property type="entry name" value="Glyco_transf_4"/>
    <property type="match status" value="1"/>
</dbReference>